<name>A0A087T7V9_STEMI</name>
<accession>A0A087T7V9</accession>
<sequence length="200" mass="23639">MSEEELVVKPEKQLVTQPEKRLIIEPEIQFMIPPEKPRVKHKLKALNLETRMKVIEDAAAGLSQRKLAEKYECSKTQIHKILQKKEIIKEKWRKNANRNTKKETFQPYREINDLTLAWVEWARTQNISINGRYLREIASSYAKHLKIEKFSASTGWLEKFCRRNNIVFKNVNNENKSIESKTENENNLSKSQCRKNKSVE</sequence>
<feature type="non-terminal residue" evidence="5">
    <location>
        <position position="200"/>
    </location>
</feature>
<evidence type="ECO:0000313" key="6">
    <source>
        <dbReference type="Proteomes" id="UP000054359"/>
    </source>
</evidence>
<dbReference type="OMA" id="WVEWART"/>
<dbReference type="PANTHER" id="PTHR19303:SF73">
    <property type="entry name" value="PROTEIN PDC2"/>
    <property type="match status" value="1"/>
</dbReference>
<dbReference type="Proteomes" id="UP000054359">
    <property type="component" value="Unassembled WGS sequence"/>
</dbReference>
<reference evidence="5 6" key="1">
    <citation type="submission" date="2013-11" db="EMBL/GenBank/DDBJ databases">
        <title>Genome sequencing of Stegodyphus mimosarum.</title>
        <authorList>
            <person name="Bechsgaard J."/>
        </authorList>
    </citation>
    <scope>NUCLEOTIDE SEQUENCE [LARGE SCALE GENOMIC DNA]</scope>
</reference>
<dbReference type="Pfam" id="PF03221">
    <property type="entry name" value="HTH_Tnp_Tc5"/>
    <property type="match status" value="1"/>
</dbReference>
<dbReference type="EMBL" id="KK113854">
    <property type="protein sequence ID" value="KFM61198.1"/>
    <property type="molecule type" value="Genomic_DNA"/>
</dbReference>
<dbReference type="GO" id="GO:0003677">
    <property type="term" value="F:DNA binding"/>
    <property type="evidence" value="ECO:0007669"/>
    <property type="project" value="UniProtKB-KW"/>
</dbReference>
<dbReference type="SMART" id="SM00674">
    <property type="entry name" value="CENPB"/>
    <property type="match status" value="1"/>
</dbReference>
<dbReference type="AlphaFoldDB" id="A0A087T7V9"/>
<evidence type="ECO:0000256" key="1">
    <source>
        <dbReference type="ARBA" id="ARBA00004123"/>
    </source>
</evidence>
<dbReference type="STRING" id="407821.A0A087T7V9"/>
<keyword evidence="2" id="KW-0238">DNA-binding</keyword>
<dbReference type="OrthoDB" id="10047893at2759"/>
<dbReference type="Gene3D" id="1.10.10.60">
    <property type="entry name" value="Homeodomain-like"/>
    <property type="match status" value="2"/>
</dbReference>
<organism evidence="5 6">
    <name type="scientific">Stegodyphus mimosarum</name>
    <name type="common">African social velvet spider</name>
    <dbReference type="NCBI Taxonomy" id="407821"/>
    <lineage>
        <taxon>Eukaryota</taxon>
        <taxon>Metazoa</taxon>
        <taxon>Ecdysozoa</taxon>
        <taxon>Arthropoda</taxon>
        <taxon>Chelicerata</taxon>
        <taxon>Arachnida</taxon>
        <taxon>Araneae</taxon>
        <taxon>Araneomorphae</taxon>
        <taxon>Entelegynae</taxon>
        <taxon>Eresoidea</taxon>
        <taxon>Eresidae</taxon>
        <taxon>Stegodyphus</taxon>
    </lineage>
</organism>
<dbReference type="PROSITE" id="PS51253">
    <property type="entry name" value="HTH_CENPB"/>
    <property type="match status" value="1"/>
</dbReference>
<proteinExistence type="predicted"/>
<evidence type="ECO:0000256" key="2">
    <source>
        <dbReference type="ARBA" id="ARBA00023125"/>
    </source>
</evidence>
<evidence type="ECO:0000256" key="3">
    <source>
        <dbReference type="SAM" id="MobiDB-lite"/>
    </source>
</evidence>
<dbReference type="InterPro" id="IPR050863">
    <property type="entry name" value="CenT-Element_Derived"/>
</dbReference>
<feature type="region of interest" description="Disordered" evidence="3">
    <location>
        <begin position="177"/>
        <end position="200"/>
    </location>
</feature>
<dbReference type="InterPro" id="IPR009057">
    <property type="entry name" value="Homeodomain-like_sf"/>
</dbReference>
<dbReference type="GO" id="GO:0005634">
    <property type="term" value="C:nucleus"/>
    <property type="evidence" value="ECO:0007669"/>
    <property type="project" value="UniProtKB-SubCell"/>
</dbReference>
<dbReference type="InterPro" id="IPR006600">
    <property type="entry name" value="HTH_CenpB_DNA-bd_dom"/>
</dbReference>
<dbReference type="PANTHER" id="PTHR19303">
    <property type="entry name" value="TRANSPOSON"/>
    <property type="match status" value="1"/>
</dbReference>
<dbReference type="SUPFAM" id="SSF46689">
    <property type="entry name" value="Homeodomain-like"/>
    <property type="match status" value="2"/>
</dbReference>
<feature type="domain" description="HTH CENPB-type" evidence="4">
    <location>
        <begin position="99"/>
        <end position="170"/>
    </location>
</feature>
<evidence type="ECO:0000313" key="5">
    <source>
        <dbReference type="EMBL" id="KFM61198.1"/>
    </source>
</evidence>
<keyword evidence="6" id="KW-1185">Reference proteome</keyword>
<gene>
    <name evidence="5" type="ORF">X975_03151</name>
</gene>
<evidence type="ECO:0000259" key="4">
    <source>
        <dbReference type="PROSITE" id="PS51253"/>
    </source>
</evidence>
<comment type="subcellular location">
    <subcellularLocation>
        <location evidence="1">Nucleus</location>
    </subcellularLocation>
</comment>
<protein>
    <submittedName>
        <fullName evidence="5">Major centromere autoantigen B</fullName>
    </submittedName>
</protein>